<dbReference type="OrthoDB" id="3979469at2759"/>
<dbReference type="PANTHER" id="PTHR39153:SF1">
    <property type="entry name" value="AGR244WP"/>
    <property type="match status" value="1"/>
</dbReference>
<dbReference type="AlphaFoldDB" id="A0A9W9CVP8"/>
<dbReference type="InterPro" id="IPR038882">
    <property type="entry name" value="Rcf3"/>
</dbReference>
<sequence>MRAHDAMRDEEVAGAAWAATRGAGYGAVKWGAFTGILSGIGFMTSPIYRGLTIQFKVYLQMSGMLAGAMIEADHSMRQYEARVRMQRRLARDRAVWQQFEAEYGKDDDDD</sequence>
<protein>
    <recommendedName>
        <fullName evidence="3">Imidazoleglycerol-phosphate dehydratase</fullName>
    </recommendedName>
</protein>
<name>A0A9W9CVP8_9PEZI</name>
<organism evidence="1 2">
    <name type="scientific">Gnomoniopsis smithogilvyi</name>
    <dbReference type="NCBI Taxonomy" id="1191159"/>
    <lineage>
        <taxon>Eukaryota</taxon>
        <taxon>Fungi</taxon>
        <taxon>Dikarya</taxon>
        <taxon>Ascomycota</taxon>
        <taxon>Pezizomycotina</taxon>
        <taxon>Sordariomycetes</taxon>
        <taxon>Sordariomycetidae</taxon>
        <taxon>Diaporthales</taxon>
        <taxon>Gnomoniaceae</taxon>
        <taxon>Gnomoniopsis</taxon>
    </lineage>
</organism>
<proteinExistence type="predicted"/>
<evidence type="ECO:0000313" key="2">
    <source>
        <dbReference type="Proteomes" id="UP001140453"/>
    </source>
</evidence>
<reference evidence="1" key="1">
    <citation type="submission" date="2022-10" db="EMBL/GenBank/DDBJ databases">
        <title>Tapping the CABI collections for fungal endophytes: first genome assemblies for Collariella, Neodidymelliopsis, Ascochyta clinopodiicola, Didymella pomorum, Didymosphaeria variabile, Neocosmospora piperis and Neocucurbitaria cava.</title>
        <authorList>
            <person name="Hill R."/>
        </authorList>
    </citation>
    <scope>NUCLEOTIDE SEQUENCE</scope>
    <source>
        <strain evidence="1">IMI 355082</strain>
    </source>
</reference>
<comment type="caution">
    <text evidence="1">The sequence shown here is derived from an EMBL/GenBank/DDBJ whole genome shotgun (WGS) entry which is preliminary data.</text>
</comment>
<evidence type="ECO:0000313" key="1">
    <source>
        <dbReference type="EMBL" id="KAJ4388957.1"/>
    </source>
</evidence>
<dbReference type="EMBL" id="JAPEVB010000004">
    <property type="protein sequence ID" value="KAJ4388957.1"/>
    <property type="molecule type" value="Genomic_DNA"/>
</dbReference>
<gene>
    <name evidence="1" type="ORF">N0V93_006419</name>
</gene>
<evidence type="ECO:0008006" key="3">
    <source>
        <dbReference type="Google" id="ProtNLM"/>
    </source>
</evidence>
<keyword evidence="2" id="KW-1185">Reference proteome</keyword>
<dbReference type="PANTHER" id="PTHR39153">
    <property type="entry name" value="AGR244WP"/>
    <property type="match status" value="1"/>
</dbReference>
<accession>A0A9W9CVP8</accession>
<dbReference type="Proteomes" id="UP001140453">
    <property type="component" value="Unassembled WGS sequence"/>
</dbReference>